<feature type="transmembrane region" description="Helical" evidence="1">
    <location>
        <begin position="7"/>
        <end position="26"/>
    </location>
</feature>
<dbReference type="RefSeq" id="WP_057891399.1">
    <property type="nucleotide sequence ID" value="NZ_AZFV01000006.1"/>
</dbReference>
<evidence type="ECO:0000313" key="3">
    <source>
        <dbReference type="EMBL" id="KRM17766.1"/>
    </source>
</evidence>
<comment type="caution">
    <text evidence="3">The sequence shown here is derived from an EMBL/GenBank/DDBJ whole genome shotgun (WGS) entry which is preliminary data.</text>
</comment>
<feature type="transmembrane region" description="Helical" evidence="1">
    <location>
        <begin position="53"/>
        <end position="70"/>
    </location>
</feature>
<dbReference type="PATRIC" id="fig|1423774.3.peg.2375"/>
<evidence type="ECO:0000313" key="4">
    <source>
        <dbReference type="Proteomes" id="UP000051302"/>
    </source>
</evidence>
<evidence type="ECO:0000259" key="2">
    <source>
        <dbReference type="Pfam" id="PF22570"/>
    </source>
</evidence>
<name>A0A0R1WRH6_9LACO</name>
<accession>A0A0R1WRH6</accession>
<dbReference type="EMBL" id="AZFV01000006">
    <property type="protein sequence ID" value="KRM17766.1"/>
    <property type="molecule type" value="Genomic_DNA"/>
</dbReference>
<feature type="transmembrane region" description="Helical" evidence="1">
    <location>
        <begin position="32"/>
        <end position="48"/>
    </location>
</feature>
<keyword evidence="1" id="KW-1133">Transmembrane helix</keyword>
<protein>
    <recommendedName>
        <fullName evidence="2">LiaF transmembrane domain-containing protein</fullName>
    </recommendedName>
</protein>
<keyword evidence="4" id="KW-1185">Reference proteome</keyword>
<keyword evidence="1" id="KW-0812">Transmembrane</keyword>
<sequence>MRNRNGIFWGIFLLLSAAILIISQLHLITYSFSFWTIAATIFLAAVLIKSLVYFAIPGTVFSLAFLAILYAKPLGITAIVPWTLLGAALLVSIGLSMIFRPLLAKHRPWINYHRGYTRGHHGPFVKMDYTARPDVKTVDDPDVNVYVKMGSSIRYVKSEDFSSANIDVSMGDAKVYFDNVKVHDTATISVNVSLGGVELFVPRNWNIVKGLDNNMGAISEVGNPVTDADSPSVTVVGLVSLGNLKINYV</sequence>
<keyword evidence="1" id="KW-0472">Membrane</keyword>
<proteinExistence type="predicted"/>
<evidence type="ECO:0000256" key="1">
    <source>
        <dbReference type="SAM" id="Phobius"/>
    </source>
</evidence>
<dbReference type="Proteomes" id="UP000051302">
    <property type="component" value="Unassembled WGS sequence"/>
</dbReference>
<dbReference type="AlphaFoldDB" id="A0A0R1WRH6"/>
<dbReference type="InterPro" id="IPR054331">
    <property type="entry name" value="LiaF_TM"/>
</dbReference>
<dbReference type="STRING" id="1423774.FD31_GL002285"/>
<gene>
    <name evidence="3" type="ORF">FD31_GL002285</name>
</gene>
<reference evidence="3 4" key="1">
    <citation type="journal article" date="2015" name="Genome Announc.">
        <title>Expanding the biotechnology potential of lactobacilli through comparative genomics of 213 strains and associated genera.</title>
        <authorList>
            <person name="Sun Z."/>
            <person name="Harris H.M."/>
            <person name="McCann A."/>
            <person name="Guo C."/>
            <person name="Argimon S."/>
            <person name="Zhang W."/>
            <person name="Yang X."/>
            <person name="Jeffery I.B."/>
            <person name="Cooney J.C."/>
            <person name="Kagawa T.F."/>
            <person name="Liu W."/>
            <person name="Song Y."/>
            <person name="Salvetti E."/>
            <person name="Wrobel A."/>
            <person name="Rasinkangas P."/>
            <person name="Parkhill J."/>
            <person name="Rea M.C."/>
            <person name="O'Sullivan O."/>
            <person name="Ritari J."/>
            <person name="Douillard F.P."/>
            <person name="Paul Ross R."/>
            <person name="Yang R."/>
            <person name="Briner A.E."/>
            <person name="Felis G.E."/>
            <person name="de Vos W.M."/>
            <person name="Barrangou R."/>
            <person name="Klaenhammer T.R."/>
            <person name="Caufield P.W."/>
            <person name="Cui Y."/>
            <person name="Zhang H."/>
            <person name="O'Toole P.W."/>
        </authorList>
    </citation>
    <scope>NUCLEOTIDE SEQUENCE [LARGE SCALE GENOMIC DNA]</scope>
    <source>
        <strain evidence="3 4">DSM 16982</strain>
    </source>
</reference>
<organism evidence="3 4">
    <name type="scientific">Companilactobacillus nantensis DSM 16982</name>
    <dbReference type="NCBI Taxonomy" id="1423774"/>
    <lineage>
        <taxon>Bacteria</taxon>
        <taxon>Bacillati</taxon>
        <taxon>Bacillota</taxon>
        <taxon>Bacilli</taxon>
        <taxon>Lactobacillales</taxon>
        <taxon>Lactobacillaceae</taxon>
        <taxon>Companilactobacillus</taxon>
    </lineage>
</organism>
<dbReference type="Pfam" id="PF22570">
    <property type="entry name" value="LiaF-TM"/>
    <property type="match status" value="1"/>
</dbReference>
<feature type="transmembrane region" description="Helical" evidence="1">
    <location>
        <begin position="76"/>
        <end position="99"/>
    </location>
</feature>
<feature type="domain" description="LiaF transmembrane" evidence="2">
    <location>
        <begin position="8"/>
        <end position="101"/>
    </location>
</feature>